<dbReference type="PANTHER" id="PTHR11803">
    <property type="entry name" value="2-IMINOBUTANOATE/2-IMINOPROPANOATE DEAMINASE RIDA"/>
    <property type="match status" value="1"/>
</dbReference>
<reference evidence="3" key="1">
    <citation type="submission" date="2018-05" db="EMBL/GenBank/DDBJ databases">
        <authorList>
            <person name="Hao L."/>
        </authorList>
    </citation>
    <scope>NUCLEOTIDE SEQUENCE [LARGE SCALE GENOMIC DNA]</scope>
</reference>
<dbReference type="GO" id="GO:0019239">
    <property type="term" value="F:deaminase activity"/>
    <property type="evidence" value="ECO:0007669"/>
    <property type="project" value="TreeGrafter"/>
</dbReference>
<protein>
    <submittedName>
        <fullName evidence="2">Uncharacterized protein</fullName>
    </submittedName>
</protein>
<dbReference type="PANTHER" id="PTHR11803:SF39">
    <property type="entry name" value="2-IMINOBUTANOATE_2-IMINOPROPANOATE DEAMINASE"/>
    <property type="match status" value="1"/>
</dbReference>
<dbReference type="GO" id="GO:0005829">
    <property type="term" value="C:cytosol"/>
    <property type="evidence" value="ECO:0007669"/>
    <property type="project" value="TreeGrafter"/>
</dbReference>
<dbReference type="Gene3D" id="3.30.1330.40">
    <property type="entry name" value="RutC-like"/>
    <property type="match status" value="1"/>
</dbReference>
<evidence type="ECO:0000313" key="2">
    <source>
        <dbReference type="EMBL" id="SQD92704.1"/>
    </source>
</evidence>
<dbReference type="InterPro" id="IPR006056">
    <property type="entry name" value="RidA"/>
</dbReference>
<dbReference type="PROSITE" id="PS01094">
    <property type="entry name" value="UPF0076"/>
    <property type="match status" value="1"/>
</dbReference>
<gene>
    <name evidence="2" type="ORF">BARAN1_0680</name>
</gene>
<evidence type="ECO:0000256" key="1">
    <source>
        <dbReference type="ARBA" id="ARBA00010552"/>
    </source>
</evidence>
<dbReference type="InterPro" id="IPR035959">
    <property type="entry name" value="RutC-like_sf"/>
</dbReference>
<dbReference type="CDD" id="cd00448">
    <property type="entry name" value="YjgF_YER057c_UK114_family"/>
    <property type="match status" value="1"/>
</dbReference>
<dbReference type="KEGG" id="bana:BARAN1_0680"/>
<comment type="similarity">
    <text evidence="1">Belongs to the RutC family.</text>
</comment>
<dbReference type="Pfam" id="PF01042">
    <property type="entry name" value="Ribonuc_L-PSP"/>
    <property type="match status" value="1"/>
</dbReference>
<dbReference type="Proteomes" id="UP000249818">
    <property type="component" value="Chromosome BARAN1"/>
</dbReference>
<name>A0A2X3MLB5_9BACT</name>
<dbReference type="RefSeq" id="WP_122030892.1">
    <property type="nucleotide sequence ID" value="NZ_LS483254.1"/>
</dbReference>
<organism evidence="2 3">
    <name type="scientific">Candidatus Bipolaricaulis anaerobius</name>
    <dbReference type="NCBI Taxonomy" id="2026885"/>
    <lineage>
        <taxon>Bacteria</taxon>
        <taxon>Candidatus Bipolaricaulota</taxon>
        <taxon>Candidatus Bipolaricaulia</taxon>
        <taxon>Candidatus Bipolaricaulales</taxon>
        <taxon>Candidatus Bipolaricaulaceae</taxon>
        <taxon>Candidatus Bipolaricaulis</taxon>
    </lineage>
</organism>
<dbReference type="NCBIfam" id="TIGR00004">
    <property type="entry name" value="Rid family detoxifying hydrolase"/>
    <property type="match status" value="1"/>
</dbReference>
<dbReference type="OrthoDB" id="9803101at2"/>
<dbReference type="SUPFAM" id="SSF55298">
    <property type="entry name" value="YjgF-like"/>
    <property type="match status" value="1"/>
</dbReference>
<evidence type="ECO:0000313" key="3">
    <source>
        <dbReference type="Proteomes" id="UP000249818"/>
    </source>
</evidence>
<dbReference type="FunFam" id="3.30.1330.40:FF:000001">
    <property type="entry name" value="L-PSP family endoribonuclease"/>
    <property type="match status" value="1"/>
</dbReference>
<sequence>MPGRPVVPPAATVVGPYSPGVQGGPFLFISGQLPLLPTGELAAGPIGDQTKVCLRNIAQVVQAAGGSLRDLVKVTIYLANMDDFPAVNEAYAAFFDRDPPARVCVGVSRLPKGSRIEIEAIAYLGPSL</sequence>
<dbReference type="EMBL" id="LS483254">
    <property type="protein sequence ID" value="SQD92704.1"/>
    <property type="molecule type" value="Genomic_DNA"/>
</dbReference>
<accession>A0A2X3MLB5</accession>
<keyword evidence="3" id="KW-1185">Reference proteome</keyword>
<dbReference type="InterPro" id="IPR019897">
    <property type="entry name" value="RidA_CS"/>
</dbReference>
<proteinExistence type="inferred from homology"/>
<dbReference type="InterPro" id="IPR006175">
    <property type="entry name" value="YjgF/YER057c/UK114"/>
</dbReference>
<dbReference type="AlphaFoldDB" id="A0A2X3MLB5"/>